<evidence type="ECO:0000259" key="5">
    <source>
        <dbReference type="Pfam" id="PF00551"/>
    </source>
</evidence>
<organism evidence="6 7">
    <name type="scientific">Colletotrichum chlorophyti</name>
    <dbReference type="NCBI Taxonomy" id="708187"/>
    <lineage>
        <taxon>Eukaryota</taxon>
        <taxon>Fungi</taxon>
        <taxon>Dikarya</taxon>
        <taxon>Ascomycota</taxon>
        <taxon>Pezizomycotina</taxon>
        <taxon>Sordariomycetes</taxon>
        <taxon>Hypocreomycetidae</taxon>
        <taxon>Glomerellales</taxon>
        <taxon>Glomerellaceae</taxon>
        <taxon>Colletotrichum</taxon>
    </lineage>
</organism>
<protein>
    <recommendedName>
        <fullName evidence="2">phosphoribosylglycinamide formyltransferase 1</fullName>
        <ecNumber evidence="2">2.1.2.2</ecNumber>
    </recommendedName>
</protein>
<feature type="domain" description="Formyl transferase N-terminal" evidence="5">
    <location>
        <begin position="10"/>
        <end position="202"/>
    </location>
</feature>
<dbReference type="GO" id="GO:0006189">
    <property type="term" value="P:'de novo' IMP biosynthetic process"/>
    <property type="evidence" value="ECO:0007669"/>
    <property type="project" value="InterPro"/>
</dbReference>
<comment type="pathway">
    <text evidence="1">Purine metabolism; IMP biosynthesis via de novo pathway; N(2)-formyl-N(1)-(5-phospho-D-ribosyl)glycinamide from N(1)-(5-phospho-D-ribosyl)glycinamide (10-formyl THF route): step 1/1.</text>
</comment>
<comment type="caution">
    <text evidence="6">The sequence shown here is derived from an EMBL/GenBank/DDBJ whole genome shotgun (WGS) entry which is preliminary data.</text>
</comment>
<evidence type="ECO:0000256" key="3">
    <source>
        <dbReference type="ARBA" id="ARBA00022679"/>
    </source>
</evidence>
<dbReference type="InterPro" id="IPR036477">
    <property type="entry name" value="Formyl_transf_N_sf"/>
</dbReference>
<dbReference type="GO" id="GO:0005737">
    <property type="term" value="C:cytoplasm"/>
    <property type="evidence" value="ECO:0007669"/>
    <property type="project" value="TreeGrafter"/>
</dbReference>
<dbReference type="STRING" id="708187.A0A1Q8S355"/>
<dbReference type="PANTHER" id="PTHR43369:SF2">
    <property type="entry name" value="PHOSPHORIBOSYLGLYCINAMIDE FORMYLTRANSFERASE"/>
    <property type="match status" value="1"/>
</dbReference>
<dbReference type="SUPFAM" id="SSF53328">
    <property type="entry name" value="Formyltransferase"/>
    <property type="match status" value="1"/>
</dbReference>
<keyword evidence="3 6" id="KW-0808">Transferase</keyword>
<dbReference type="Pfam" id="PF00551">
    <property type="entry name" value="Formyl_trans_N"/>
    <property type="match status" value="1"/>
</dbReference>
<reference evidence="6 7" key="1">
    <citation type="submission" date="2016-11" db="EMBL/GenBank/DDBJ databases">
        <title>Draft Genome Assembly of Colletotrichum chlorophyti a pathogen of herbaceous plants.</title>
        <authorList>
            <person name="Gan P."/>
            <person name="Narusaka M."/>
            <person name="Tsushima A."/>
            <person name="Narusaka Y."/>
            <person name="Takano Y."/>
            <person name="Shirasu K."/>
        </authorList>
    </citation>
    <scope>NUCLEOTIDE SEQUENCE [LARGE SCALE GENOMIC DNA]</scope>
    <source>
        <strain evidence="6 7">NTL11</strain>
    </source>
</reference>
<dbReference type="GO" id="GO:0004644">
    <property type="term" value="F:phosphoribosylglycinamide formyltransferase activity"/>
    <property type="evidence" value="ECO:0007669"/>
    <property type="project" value="UniProtKB-EC"/>
</dbReference>
<dbReference type="OrthoDB" id="5575075at2759"/>
<dbReference type="InterPro" id="IPR004607">
    <property type="entry name" value="GART"/>
</dbReference>
<dbReference type="PANTHER" id="PTHR43369">
    <property type="entry name" value="PHOSPHORIBOSYLGLYCINAMIDE FORMYLTRANSFERASE"/>
    <property type="match status" value="1"/>
</dbReference>
<evidence type="ECO:0000256" key="4">
    <source>
        <dbReference type="ARBA" id="ARBA00022755"/>
    </source>
</evidence>
<proteinExistence type="predicted"/>
<keyword evidence="7" id="KW-1185">Reference proteome</keyword>
<accession>A0A1Q8S355</accession>
<evidence type="ECO:0000313" key="7">
    <source>
        <dbReference type="Proteomes" id="UP000186583"/>
    </source>
</evidence>
<dbReference type="NCBIfam" id="TIGR00639">
    <property type="entry name" value="PurN"/>
    <property type="match status" value="1"/>
</dbReference>
<sequence length="221" mass="24516">MASNNSETCRLVVLCSGSGTNLQAIIDAIAEKKITQCQIVKVFVNRKTAYAVKRAEQAGIPTEYFNLVTGGFTKKGEKDETKLKDGRSRYDAALAELVLKEKPDLVVLAGWMHVFTEPFLLPLDAAGVPVINLHPALPAYEDFQAGKLKNNTTGAMIHYVIAEVDRGEPIITEEIECRAGESLEDLETRFHLVEHGLIVRATQKVAQEVLARKRKQEQQQQ</sequence>
<dbReference type="AlphaFoldDB" id="A0A1Q8S355"/>
<evidence type="ECO:0000313" key="6">
    <source>
        <dbReference type="EMBL" id="OLN95842.1"/>
    </source>
</evidence>
<evidence type="ECO:0000256" key="1">
    <source>
        <dbReference type="ARBA" id="ARBA00005054"/>
    </source>
</evidence>
<dbReference type="InterPro" id="IPR002376">
    <property type="entry name" value="Formyl_transf_N"/>
</dbReference>
<dbReference type="EMBL" id="MPGH01000026">
    <property type="protein sequence ID" value="OLN95842.1"/>
    <property type="molecule type" value="Genomic_DNA"/>
</dbReference>
<evidence type="ECO:0000256" key="2">
    <source>
        <dbReference type="ARBA" id="ARBA00012254"/>
    </source>
</evidence>
<dbReference type="Gene3D" id="3.40.50.170">
    <property type="entry name" value="Formyl transferase, N-terminal domain"/>
    <property type="match status" value="1"/>
</dbReference>
<keyword evidence="4" id="KW-0658">Purine biosynthesis</keyword>
<name>A0A1Q8S355_9PEZI</name>
<gene>
    <name evidence="6" type="ORF">CCHL11_05092</name>
</gene>
<dbReference type="Proteomes" id="UP000186583">
    <property type="component" value="Unassembled WGS sequence"/>
</dbReference>
<dbReference type="EC" id="2.1.2.2" evidence="2"/>